<dbReference type="AlphaFoldDB" id="A0A9W6EXJ0"/>
<feature type="compositionally biased region" description="Low complexity" evidence="1">
    <location>
        <begin position="146"/>
        <end position="158"/>
    </location>
</feature>
<gene>
    <name evidence="2" type="primary">PLESTB004347</name>
    <name evidence="2" type="ORF">PLESTB_000170400</name>
</gene>
<sequence>MGQVSSLIHDLKTHQGLPGKKRASRHDPVLLGLAPFRRTPNPYISYLLTTFLFLRVPFPGVLRGHEHASETRLVPCLFVACTKSTPGWSSTIPLQCTAPRPSPVDFLGPYLPSEQLLGRVQIRRKTPKRGCRHAPSDPHHHHHHQQQQQQQQQQLYNT</sequence>
<comment type="caution">
    <text evidence="2">The sequence shown here is derived from an EMBL/GenBank/DDBJ whole genome shotgun (WGS) entry which is preliminary data.</text>
</comment>
<evidence type="ECO:0000313" key="3">
    <source>
        <dbReference type="Proteomes" id="UP001165080"/>
    </source>
</evidence>
<dbReference type="Proteomes" id="UP001165080">
    <property type="component" value="Unassembled WGS sequence"/>
</dbReference>
<accession>A0A9W6EXJ0</accession>
<evidence type="ECO:0000313" key="2">
    <source>
        <dbReference type="EMBL" id="GLC48988.1"/>
    </source>
</evidence>
<feature type="region of interest" description="Disordered" evidence="1">
    <location>
        <begin position="127"/>
        <end position="158"/>
    </location>
</feature>
<protein>
    <submittedName>
        <fullName evidence="2">Uncharacterized protein</fullName>
    </submittedName>
</protein>
<keyword evidence="3" id="KW-1185">Reference proteome</keyword>
<dbReference type="EMBL" id="BRXU01000002">
    <property type="protein sequence ID" value="GLC48988.1"/>
    <property type="molecule type" value="Genomic_DNA"/>
</dbReference>
<reference evidence="2 3" key="1">
    <citation type="journal article" date="2023" name="Commun. Biol.">
        <title>Reorganization of the ancestral sex-determining regions during the evolution of trioecy in Pleodorina starrii.</title>
        <authorList>
            <person name="Takahashi K."/>
            <person name="Suzuki S."/>
            <person name="Kawai-Toyooka H."/>
            <person name="Yamamoto K."/>
            <person name="Hamaji T."/>
            <person name="Ootsuki R."/>
            <person name="Yamaguchi H."/>
            <person name="Kawachi M."/>
            <person name="Higashiyama T."/>
            <person name="Nozaki H."/>
        </authorList>
    </citation>
    <scope>NUCLEOTIDE SEQUENCE [LARGE SCALE GENOMIC DNA]</scope>
    <source>
        <strain evidence="2 3">NIES-4479</strain>
    </source>
</reference>
<evidence type="ECO:0000256" key="1">
    <source>
        <dbReference type="SAM" id="MobiDB-lite"/>
    </source>
</evidence>
<organism evidence="2 3">
    <name type="scientific">Pleodorina starrii</name>
    <dbReference type="NCBI Taxonomy" id="330485"/>
    <lineage>
        <taxon>Eukaryota</taxon>
        <taxon>Viridiplantae</taxon>
        <taxon>Chlorophyta</taxon>
        <taxon>core chlorophytes</taxon>
        <taxon>Chlorophyceae</taxon>
        <taxon>CS clade</taxon>
        <taxon>Chlamydomonadales</taxon>
        <taxon>Volvocaceae</taxon>
        <taxon>Pleodorina</taxon>
    </lineage>
</organism>
<proteinExistence type="predicted"/>
<name>A0A9W6EXJ0_9CHLO</name>